<name>A0A5J6WYF6_9GAMM</name>
<proteinExistence type="predicted"/>
<dbReference type="AlphaFoldDB" id="A0A5J6WYF6"/>
<dbReference type="Proteomes" id="UP000594034">
    <property type="component" value="Chromosome"/>
</dbReference>
<organism evidence="1 2">
    <name type="scientific">Aeromonas simiae</name>
    <dbReference type="NCBI Taxonomy" id="218936"/>
    <lineage>
        <taxon>Bacteria</taxon>
        <taxon>Pseudomonadati</taxon>
        <taxon>Pseudomonadota</taxon>
        <taxon>Gammaproteobacteria</taxon>
        <taxon>Aeromonadales</taxon>
        <taxon>Aeromonadaceae</taxon>
        <taxon>Aeromonas</taxon>
    </lineage>
</organism>
<reference evidence="1 2" key="1">
    <citation type="submission" date="2019-05" db="EMBL/GenBank/DDBJ databases">
        <title>OXA-830, a novel chromosomally encoded expanded-spectrum class D beta-lactamase in Aeromonas simiae.</title>
        <authorList>
            <person name="Zhou W."/>
            <person name="Chen Q."/>
        </authorList>
    </citation>
    <scope>NUCLEOTIDE SEQUENCE [LARGE SCALE GENOMIC DNA]</scope>
    <source>
        <strain evidence="1 2">A6</strain>
    </source>
</reference>
<keyword evidence="2" id="KW-1185">Reference proteome</keyword>
<dbReference type="RefSeq" id="WP_193000844.1">
    <property type="nucleotide sequence ID" value="NZ_CP040449.1"/>
</dbReference>
<dbReference type="KEGG" id="asim:FE240_10740"/>
<evidence type="ECO:0000313" key="2">
    <source>
        <dbReference type="Proteomes" id="UP000594034"/>
    </source>
</evidence>
<evidence type="ECO:0000313" key="1">
    <source>
        <dbReference type="EMBL" id="QFI55117.1"/>
    </source>
</evidence>
<gene>
    <name evidence="1" type="ORF">FE240_10740</name>
</gene>
<sequence>MLQTLFFGEGPTDMGRSRNAQAYAHGDDLEVGPMLRLAHRLLGRHLPDWNADLFDLQQEHAIPSVLVAPAEMKSLVKSSAIKLPSKKTKQGYLIHSKRGAVLGELAQQIGSLTEAQLAIYFHDTDGTNRDPHDPHDLVQAVNEGFRAAGFAGQGVAMVPQPTSEAWLICSCKSDAYQHCAQLETQLSGNDRSPARAPKQVLGHHLGNPDYHRGDLLPVVNAIELDQLDMPTFNQFRIALCHSIGQVCGSYQNQ</sequence>
<accession>A0A5J6WYF6</accession>
<dbReference type="EMBL" id="CP040449">
    <property type="protein sequence ID" value="QFI55117.1"/>
    <property type="molecule type" value="Genomic_DNA"/>
</dbReference>
<protein>
    <submittedName>
        <fullName evidence="1">Uncharacterized protein</fullName>
    </submittedName>
</protein>